<dbReference type="GO" id="GO:0051645">
    <property type="term" value="P:Golgi localization"/>
    <property type="evidence" value="ECO:0007669"/>
    <property type="project" value="TreeGrafter"/>
</dbReference>
<organism evidence="15">
    <name type="scientific">Alexandrium monilatum</name>
    <dbReference type="NCBI Taxonomy" id="311494"/>
    <lineage>
        <taxon>Eukaryota</taxon>
        <taxon>Sar</taxon>
        <taxon>Alveolata</taxon>
        <taxon>Dinophyceae</taxon>
        <taxon>Gonyaulacales</taxon>
        <taxon>Pyrocystaceae</taxon>
        <taxon>Alexandrium</taxon>
    </lineage>
</organism>
<dbReference type="InterPro" id="IPR028565">
    <property type="entry name" value="MHD"/>
</dbReference>
<evidence type="ECO:0000256" key="2">
    <source>
        <dbReference type="ARBA" id="ARBA00011775"/>
    </source>
</evidence>
<keyword evidence="9 10" id="KW-0968">Cytoplasmic vesicle</keyword>
<keyword evidence="6 10" id="KW-0653">Protein transport</keyword>
<gene>
    <name evidence="14" type="ORF">AMON00008_LOCUS55465</name>
    <name evidence="15" type="ORF">AMON00008_LOCUS55466</name>
</gene>
<dbReference type="InterPro" id="IPR027059">
    <property type="entry name" value="Coatomer_dsu"/>
</dbReference>
<dbReference type="GO" id="GO:0030126">
    <property type="term" value="C:COPI vesicle coat"/>
    <property type="evidence" value="ECO:0007669"/>
    <property type="project" value="UniProtKB-UniRule"/>
</dbReference>
<dbReference type="InterPro" id="IPR036168">
    <property type="entry name" value="AP2_Mu_C_sf"/>
</dbReference>
<evidence type="ECO:0000259" key="13">
    <source>
        <dbReference type="PROSITE" id="PS51072"/>
    </source>
</evidence>
<evidence type="ECO:0000256" key="7">
    <source>
        <dbReference type="ARBA" id="ARBA00023034"/>
    </source>
</evidence>
<dbReference type="SUPFAM" id="SSF49447">
    <property type="entry name" value="Second domain of Mu2 adaptin subunit (ap50) of ap2 adaptor"/>
    <property type="match status" value="1"/>
</dbReference>
<feature type="compositionally biased region" description="Basic and acidic residues" evidence="12">
    <location>
        <begin position="157"/>
        <end position="168"/>
    </location>
</feature>
<keyword evidence="7 10" id="KW-0333">Golgi apparatus</keyword>
<dbReference type="InterPro" id="IPR011012">
    <property type="entry name" value="Longin-like_dom_sf"/>
</dbReference>
<keyword evidence="8 10" id="KW-0472">Membrane</keyword>
<feature type="compositionally biased region" description="Polar residues" evidence="12">
    <location>
        <begin position="175"/>
        <end position="189"/>
    </location>
</feature>
<sequence>MVVLSAAIVTSGKTLVARQFVEMTRLRVEGLMSAFSKLVDSGRDHTFIETESVRYIYQPMESLYLVLVTNKASNILEDLETLRLLAKVVQDCCQIQVNEEYVLKNAFDIVFAFDEVISFGHRESVTLSQIKTYTEMDSHEEKLHQMIEQSKINEAKETAKRKQLELAKQRANAPKDSTPTGISGGDNPTSMSSMSSMSFKDTAISSVTMESSPSPPWNALMSDDGPAMLKPGAPKKGMALSKKKPGDALAALGIAEPAPGQSEVEEKPELAAAPVVNPLLDPVKVDIEEKITADMQVEGGLSGEAVCTGQFQVTVLDVAKADLVCFKLAPQNQEFKYKVHPNLNKASHANDILEVKDPARAFRANAPAPLLKWQFKSSDDAFLPVSLSCWPTATADGTQIVLELELTDDSVTLEDVHIRFPAAPSSRPSISSAEPGEAVYDPGTQQVHWQIPQVDKSENTGTLEFSASADTASLLPFTFEAVRRGQTRCPMEILECYHQARKDAISFALDKCSIYELRIGV</sequence>
<dbReference type="PROSITE" id="PS51072">
    <property type="entry name" value="MHD"/>
    <property type="match status" value="1"/>
</dbReference>
<proteinExistence type="inferred from homology"/>
<dbReference type="SUPFAM" id="SSF64356">
    <property type="entry name" value="SNARE-like"/>
    <property type="match status" value="1"/>
</dbReference>
<evidence type="ECO:0000256" key="9">
    <source>
        <dbReference type="ARBA" id="ARBA00023329"/>
    </source>
</evidence>
<dbReference type="PANTHER" id="PTHR10121:SF0">
    <property type="entry name" value="COATOMER SUBUNIT DELTA"/>
    <property type="match status" value="1"/>
</dbReference>
<evidence type="ECO:0000313" key="15">
    <source>
        <dbReference type="EMBL" id="CAE4654409.1"/>
    </source>
</evidence>
<evidence type="ECO:0000256" key="11">
    <source>
        <dbReference type="RuleBase" id="RU366052"/>
    </source>
</evidence>
<comment type="function">
    <text evidence="10">The coatomer is a cytosolic protein complex that binds to dilysine motifs and reversibly associates with Golgi non-clathrin-coated vesicles, which further mediate biosynthetic protein transport from the ER, via the Golgi up to the trans Golgi network. Coatomer complex is required for budding from Golgi membranes, and is essential for the retrograde Golgi-to-ER transport of dilysine-tagged proteins.</text>
</comment>
<dbReference type="InterPro" id="IPR022775">
    <property type="entry name" value="AP_mu_sigma_su"/>
</dbReference>
<dbReference type="GO" id="GO:0006888">
    <property type="term" value="P:endoplasmic reticulum to Golgi vesicle-mediated transport"/>
    <property type="evidence" value="ECO:0007669"/>
    <property type="project" value="TreeGrafter"/>
</dbReference>
<dbReference type="FunFam" id="3.30.450.60:FF:000003">
    <property type="entry name" value="Coatomer subunit delta"/>
    <property type="match status" value="1"/>
</dbReference>
<protein>
    <recommendedName>
        <fullName evidence="10">Coatomer subunit delta</fullName>
    </recommendedName>
</protein>
<comment type="subcellular location">
    <subcellularLocation>
        <location evidence="10 11">Cytoplasm</location>
    </subcellularLocation>
    <subcellularLocation>
        <location evidence="10 11">Cytoplasmic vesicle</location>
        <location evidence="10 11">COPI-coated vesicle membrane</location>
        <topology evidence="10 11">Peripheral membrane protein</topology>
        <orientation evidence="10 11">Cytoplasmic side</orientation>
    </subcellularLocation>
    <subcellularLocation>
        <location evidence="10 11">Golgi apparatus membrane</location>
        <topology evidence="10 11">Peripheral membrane protein</topology>
        <orientation evidence="10 11">Cytoplasmic side</orientation>
    </subcellularLocation>
</comment>
<dbReference type="Pfam" id="PF01217">
    <property type="entry name" value="Clat_adaptor_s"/>
    <property type="match status" value="1"/>
</dbReference>
<dbReference type="EMBL" id="HBNR01077902">
    <property type="protein sequence ID" value="CAE4654409.1"/>
    <property type="molecule type" value="Transcribed_RNA"/>
</dbReference>
<evidence type="ECO:0000256" key="1">
    <source>
        <dbReference type="ARBA" id="ARBA00010516"/>
    </source>
</evidence>
<feature type="domain" description="MHD" evidence="13">
    <location>
        <begin position="280"/>
        <end position="521"/>
    </location>
</feature>
<evidence type="ECO:0000256" key="4">
    <source>
        <dbReference type="ARBA" id="ARBA00022490"/>
    </source>
</evidence>
<evidence type="ECO:0000256" key="3">
    <source>
        <dbReference type="ARBA" id="ARBA00022448"/>
    </source>
</evidence>
<dbReference type="PANTHER" id="PTHR10121">
    <property type="entry name" value="COATOMER SUBUNIT DELTA"/>
    <property type="match status" value="1"/>
</dbReference>
<dbReference type="GO" id="GO:0015031">
    <property type="term" value="P:protein transport"/>
    <property type="evidence" value="ECO:0007669"/>
    <property type="project" value="UniProtKB-KW"/>
</dbReference>
<keyword evidence="3 10" id="KW-0813">Transport</keyword>
<evidence type="ECO:0000256" key="5">
    <source>
        <dbReference type="ARBA" id="ARBA00022892"/>
    </source>
</evidence>
<dbReference type="CDD" id="cd09254">
    <property type="entry name" value="AP_delta-COPI_MHD"/>
    <property type="match status" value="1"/>
</dbReference>
<dbReference type="Gene3D" id="3.30.450.60">
    <property type="match status" value="1"/>
</dbReference>
<dbReference type="EMBL" id="HBNR01077901">
    <property type="protein sequence ID" value="CAE4654408.1"/>
    <property type="molecule type" value="Transcribed_RNA"/>
</dbReference>
<keyword evidence="5 10" id="KW-0931">ER-Golgi transport</keyword>
<accession>A0A6T1LR22</accession>
<dbReference type="GO" id="GO:0000139">
    <property type="term" value="C:Golgi membrane"/>
    <property type="evidence" value="ECO:0007669"/>
    <property type="project" value="UniProtKB-SubCell"/>
</dbReference>
<dbReference type="GO" id="GO:0006890">
    <property type="term" value="P:retrograde vesicle-mediated transport, Golgi to endoplasmic reticulum"/>
    <property type="evidence" value="ECO:0007669"/>
    <property type="project" value="UniProtKB-UniRule"/>
</dbReference>
<dbReference type="CDD" id="cd14830">
    <property type="entry name" value="Delta_COP_N"/>
    <property type="match status" value="1"/>
</dbReference>
<evidence type="ECO:0000313" key="14">
    <source>
        <dbReference type="EMBL" id="CAE4654408.1"/>
    </source>
</evidence>
<reference evidence="15" key="1">
    <citation type="submission" date="2021-01" db="EMBL/GenBank/DDBJ databases">
        <authorList>
            <person name="Corre E."/>
            <person name="Pelletier E."/>
            <person name="Niang G."/>
            <person name="Scheremetjew M."/>
            <person name="Finn R."/>
            <person name="Kale V."/>
            <person name="Holt S."/>
            <person name="Cochrane G."/>
            <person name="Meng A."/>
            <person name="Brown T."/>
            <person name="Cohen L."/>
        </authorList>
    </citation>
    <scope>NUCLEOTIDE SEQUENCE</scope>
    <source>
        <strain evidence="15">CCMP3105</strain>
    </source>
</reference>
<evidence type="ECO:0000256" key="10">
    <source>
        <dbReference type="RuleBase" id="RU364018"/>
    </source>
</evidence>
<evidence type="ECO:0000256" key="12">
    <source>
        <dbReference type="SAM" id="MobiDB-lite"/>
    </source>
</evidence>
<keyword evidence="4 10" id="KW-0963">Cytoplasm</keyword>
<feature type="region of interest" description="Disordered" evidence="12">
    <location>
        <begin position="157"/>
        <end position="195"/>
    </location>
</feature>
<evidence type="ECO:0000256" key="8">
    <source>
        <dbReference type="ARBA" id="ARBA00023136"/>
    </source>
</evidence>
<dbReference type="AlphaFoldDB" id="A0A6T1LR22"/>
<dbReference type="Pfam" id="PF00928">
    <property type="entry name" value="Adap_comp_sub"/>
    <property type="match status" value="1"/>
</dbReference>
<evidence type="ECO:0000256" key="6">
    <source>
        <dbReference type="ARBA" id="ARBA00022927"/>
    </source>
</evidence>
<name>A0A6T1LR22_9DINO</name>
<comment type="subunit">
    <text evidence="2 10">Oligomeric complex that consists of at least the alpha, beta, beta', gamma, delta, epsilon and zeta subunits.</text>
</comment>
<comment type="similarity">
    <text evidence="1 10">Belongs to the adaptor complexes medium subunit family. Delta-COP subfamily.</text>
</comment>